<dbReference type="NCBIfam" id="TIGR00377">
    <property type="entry name" value="ant_ant_sig"/>
    <property type="match status" value="1"/>
</dbReference>
<dbReference type="InterPro" id="IPR036513">
    <property type="entry name" value="STAS_dom_sf"/>
</dbReference>
<evidence type="ECO:0000256" key="1">
    <source>
        <dbReference type="ARBA" id="ARBA00009013"/>
    </source>
</evidence>
<dbReference type="InterPro" id="IPR002645">
    <property type="entry name" value="STAS_dom"/>
</dbReference>
<dbReference type="AlphaFoldDB" id="A0A5N0TC24"/>
<dbReference type="RefSeq" id="WP_150863342.1">
    <property type="nucleotide sequence ID" value="NZ_VYXP01000003.1"/>
</dbReference>
<dbReference type="GO" id="GO:0043856">
    <property type="term" value="F:anti-sigma factor antagonist activity"/>
    <property type="evidence" value="ECO:0007669"/>
    <property type="project" value="InterPro"/>
</dbReference>
<proteinExistence type="inferred from homology"/>
<dbReference type="PROSITE" id="PS50801">
    <property type="entry name" value="STAS"/>
    <property type="match status" value="1"/>
</dbReference>
<reference evidence="4 5" key="1">
    <citation type="submission" date="2019-09" db="EMBL/GenBank/DDBJ databases">
        <title>Wenzhouxiangella sp. Genome sequencing and assembly.</title>
        <authorList>
            <person name="Zhang R."/>
        </authorList>
    </citation>
    <scope>NUCLEOTIDE SEQUENCE [LARGE SCALE GENOMIC DNA]</scope>
    <source>
        <strain evidence="4 5">W260</strain>
    </source>
</reference>
<comment type="caution">
    <text evidence="4">The sequence shown here is derived from an EMBL/GenBank/DDBJ whole genome shotgun (WGS) entry which is preliminary data.</text>
</comment>
<organism evidence="4 5">
    <name type="scientific">Marinihelvus fidelis</name>
    <dbReference type="NCBI Taxonomy" id="2613842"/>
    <lineage>
        <taxon>Bacteria</taxon>
        <taxon>Pseudomonadati</taxon>
        <taxon>Pseudomonadota</taxon>
        <taxon>Gammaproteobacteria</taxon>
        <taxon>Chromatiales</taxon>
        <taxon>Wenzhouxiangellaceae</taxon>
        <taxon>Marinihelvus</taxon>
    </lineage>
</organism>
<accession>A0A5N0TC24</accession>
<dbReference type="PANTHER" id="PTHR33495:SF2">
    <property type="entry name" value="ANTI-SIGMA FACTOR ANTAGONIST TM_1081-RELATED"/>
    <property type="match status" value="1"/>
</dbReference>
<dbReference type="EMBL" id="VYXP01000003">
    <property type="protein sequence ID" value="KAA9132633.1"/>
    <property type="molecule type" value="Genomic_DNA"/>
</dbReference>
<dbReference type="Proteomes" id="UP000325372">
    <property type="component" value="Unassembled WGS sequence"/>
</dbReference>
<evidence type="ECO:0000313" key="5">
    <source>
        <dbReference type="Proteomes" id="UP000325372"/>
    </source>
</evidence>
<evidence type="ECO:0000256" key="2">
    <source>
        <dbReference type="RuleBase" id="RU003749"/>
    </source>
</evidence>
<name>A0A5N0TC24_9GAMM</name>
<dbReference type="Gene3D" id="3.30.750.24">
    <property type="entry name" value="STAS domain"/>
    <property type="match status" value="1"/>
</dbReference>
<dbReference type="CDD" id="cd07043">
    <property type="entry name" value="STAS_anti-anti-sigma_factors"/>
    <property type="match status" value="1"/>
</dbReference>
<evidence type="ECO:0000259" key="3">
    <source>
        <dbReference type="PROSITE" id="PS50801"/>
    </source>
</evidence>
<dbReference type="InterPro" id="IPR003658">
    <property type="entry name" value="Anti-sigma_ant"/>
</dbReference>
<evidence type="ECO:0000313" key="4">
    <source>
        <dbReference type="EMBL" id="KAA9132633.1"/>
    </source>
</evidence>
<feature type="domain" description="STAS" evidence="3">
    <location>
        <begin position="16"/>
        <end position="112"/>
    </location>
</feature>
<dbReference type="PANTHER" id="PTHR33495">
    <property type="entry name" value="ANTI-SIGMA FACTOR ANTAGONIST TM_1081-RELATED-RELATED"/>
    <property type="match status" value="1"/>
</dbReference>
<dbReference type="Pfam" id="PF01740">
    <property type="entry name" value="STAS"/>
    <property type="match status" value="1"/>
</dbReference>
<keyword evidence="5" id="KW-1185">Reference proteome</keyword>
<dbReference type="SUPFAM" id="SSF52091">
    <property type="entry name" value="SpoIIaa-like"/>
    <property type="match status" value="1"/>
</dbReference>
<comment type="similarity">
    <text evidence="1 2">Belongs to the anti-sigma-factor antagonist family.</text>
</comment>
<sequence length="123" mass="13219">MSLEVIYDDGPVKATLKLIGKLDTDSAPQLTPVIGDIASAPPSVLVMDLQDLNYISSAGLRCVFQLKKALKPHGGQLVISHPSPQVKKVFDIVKAVPVQSVFSSTAELDAYLDKMQRSVGQDD</sequence>
<gene>
    <name evidence="4" type="ORF">F3N42_05285</name>
</gene>
<protein>
    <recommendedName>
        <fullName evidence="2">Anti-sigma factor antagonist</fullName>
    </recommendedName>
</protein>